<keyword evidence="3" id="KW-0479">Metal-binding</keyword>
<evidence type="ECO:0000256" key="2">
    <source>
        <dbReference type="ARBA" id="ARBA00022487"/>
    </source>
</evidence>
<dbReference type="GO" id="GO:0046872">
    <property type="term" value="F:metal ion binding"/>
    <property type="evidence" value="ECO:0007669"/>
    <property type="project" value="UniProtKB-KW"/>
</dbReference>
<evidence type="ECO:0000256" key="5">
    <source>
        <dbReference type="ARBA" id="ARBA00022801"/>
    </source>
</evidence>
<dbReference type="Proteomes" id="UP000242317">
    <property type="component" value="Unassembled WGS sequence"/>
</dbReference>
<dbReference type="PANTHER" id="PTHR33938">
    <property type="entry name" value="FERULOYL ESTERASE B-RELATED"/>
    <property type="match status" value="1"/>
</dbReference>
<keyword evidence="5" id="KW-0378">Hydrolase</keyword>
<keyword evidence="7" id="KW-1015">Disulfide bond</keyword>
<evidence type="ECO:0000256" key="4">
    <source>
        <dbReference type="ARBA" id="ARBA00022729"/>
    </source>
</evidence>
<gene>
    <name evidence="9" type="ORF">SAMN05421749_103429</name>
</gene>
<evidence type="ECO:0000256" key="8">
    <source>
        <dbReference type="SAM" id="SignalP"/>
    </source>
</evidence>
<reference evidence="10" key="1">
    <citation type="submission" date="2016-09" db="EMBL/GenBank/DDBJ databases">
        <authorList>
            <person name="Varghese N."/>
            <person name="Submissions S."/>
        </authorList>
    </citation>
    <scope>NUCLEOTIDE SEQUENCE [LARGE SCALE GENOMIC DNA]</scope>
    <source>
        <strain evidence="10">ANC 3699</strain>
    </source>
</reference>
<accession>A0A1G6JR65</accession>
<keyword evidence="10" id="KW-1185">Reference proteome</keyword>
<evidence type="ECO:0000256" key="6">
    <source>
        <dbReference type="ARBA" id="ARBA00022837"/>
    </source>
</evidence>
<feature type="chain" id="PRO_5017201956" evidence="8">
    <location>
        <begin position="28"/>
        <end position="585"/>
    </location>
</feature>
<dbReference type="Gene3D" id="3.40.50.1820">
    <property type="entry name" value="alpha/beta hydrolase"/>
    <property type="match status" value="1"/>
</dbReference>
<dbReference type="Pfam" id="PF07519">
    <property type="entry name" value="Tannase"/>
    <property type="match status" value="1"/>
</dbReference>
<evidence type="ECO:0000256" key="1">
    <source>
        <dbReference type="ARBA" id="ARBA00006249"/>
    </source>
</evidence>
<keyword evidence="2" id="KW-0719">Serine esterase</keyword>
<dbReference type="SUPFAM" id="SSF53474">
    <property type="entry name" value="alpha/beta-Hydrolases"/>
    <property type="match status" value="1"/>
</dbReference>
<evidence type="ECO:0000256" key="7">
    <source>
        <dbReference type="ARBA" id="ARBA00023157"/>
    </source>
</evidence>
<dbReference type="InterPro" id="IPR011118">
    <property type="entry name" value="Tannase/feruloyl_esterase"/>
</dbReference>
<proteinExistence type="inferred from homology"/>
<keyword evidence="4 8" id="KW-0732">Signal</keyword>
<dbReference type="OrthoDB" id="7197884at2"/>
<dbReference type="GO" id="GO:0052689">
    <property type="term" value="F:carboxylic ester hydrolase activity"/>
    <property type="evidence" value="ECO:0007669"/>
    <property type="project" value="UniProtKB-KW"/>
</dbReference>
<dbReference type="AlphaFoldDB" id="A0A1G6JR65"/>
<organism evidence="9 10">
    <name type="scientific">Acinetobacter marinus</name>
    <dbReference type="NCBI Taxonomy" id="281375"/>
    <lineage>
        <taxon>Bacteria</taxon>
        <taxon>Pseudomonadati</taxon>
        <taxon>Pseudomonadota</taxon>
        <taxon>Gammaproteobacteria</taxon>
        <taxon>Moraxellales</taxon>
        <taxon>Moraxellaceae</taxon>
        <taxon>Acinetobacter</taxon>
    </lineage>
</organism>
<comment type="similarity">
    <text evidence="1">Belongs to the tannase family.</text>
</comment>
<evidence type="ECO:0000313" key="10">
    <source>
        <dbReference type="Proteomes" id="UP000242317"/>
    </source>
</evidence>
<evidence type="ECO:0000256" key="3">
    <source>
        <dbReference type="ARBA" id="ARBA00022723"/>
    </source>
</evidence>
<evidence type="ECO:0000313" key="9">
    <source>
        <dbReference type="EMBL" id="SDC21214.1"/>
    </source>
</evidence>
<keyword evidence="6" id="KW-0106">Calcium</keyword>
<name>A0A1G6JR65_9GAMM</name>
<dbReference type="InterPro" id="IPR029058">
    <property type="entry name" value="AB_hydrolase_fold"/>
</dbReference>
<sequence>MMTSIYQNHWLKSLSLAALCMSLIACGDNDHDDQSSTGSDHQIPQLSPAVGTTLQGDCSDLLDFSFDQTTISAATLQAAGTLQVAGQDIAAHCLITGYMHPRVSPVDGQSYQIGFEMRLPVDWNGRFLYQGNGGTDGNIATATGQVGSGGPLTNALHQGFAVISSDAGHNATQNPLFGLDPQARIDYGYGAISKLTPMAKHLIQRAYGKLPDRSYAGGTSNGGRHAMMAATRLGDEYDGILASTPGFHLPKAAAAQLYTAQQLRRVATDENDLSTALTIPERQVLAQAILDKCDALDGIVDGLVQDVESCRSAFNIKTDVPVCSAERDGSCLSADQLDVVANIYRGPVNSAGEALYATQPFDPGLVGSNWASWKFSSSVGTARDPVAVGIIFQVPPDASVTENSRQFAFNYNFDTDYLKLSATNNTYTESAMSFMIPPDELNLDKLHQHGGKMIVVQGNADGVFSVDDTQNWYDNVLQRYQEQANVDAQSFVRFFRVPGMNHSRGGIATDQFDALTALVNWVEYGKAPDQIIATARGIGNASGQVNTELPGDWSANRTRPLCPYPLVTRYNGDGDSELAENFSCR</sequence>
<dbReference type="EMBL" id="FMYK01000003">
    <property type="protein sequence ID" value="SDC21214.1"/>
    <property type="molecule type" value="Genomic_DNA"/>
</dbReference>
<feature type="signal peptide" evidence="8">
    <location>
        <begin position="1"/>
        <end position="27"/>
    </location>
</feature>
<dbReference type="PANTHER" id="PTHR33938:SF15">
    <property type="entry name" value="FERULOYL ESTERASE B-RELATED"/>
    <property type="match status" value="1"/>
</dbReference>
<protein>
    <submittedName>
        <fullName evidence="9">Feruloyl esterase</fullName>
    </submittedName>
</protein>